<dbReference type="Gene3D" id="1.25.40.10">
    <property type="entry name" value="Tetratricopeptide repeat domain"/>
    <property type="match status" value="1"/>
</dbReference>
<protein>
    <submittedName>
        <fullName evidence="2">Uncharacterized protein</fullName>
    </submittedName>
</protein>
<organism evidence="2 6">
    <name type="scientific">Adineta steineri</name>
    <dbReference type="NCBI Taxonomy" id="433720"/>
    <lineage>
        <taxon>Eukaryota</taxon>
        <taxon>Metazoa</taxon>
        <taxon>Spiralia</taxon>
        <taxon>Gnathifera</taxon>
        <taxon>Rotifera</taxon>
        <taxon>Eurotatoria</taxon>
        <taxon>Bdelloidea</taxon>
        <taxon>Adinetida</taxon>
        <taxon>Adinetidae</taxon>
        <taxon>Adineta</taxon>
    </lineage>
</organism>
<gene>
    <name evidence="1" type="ORF">BJG266_LOCUS12071</name>
    <name evidence="2" type="ORF">BJG266_LOCUS44199</name>
    <name evidence="3" type="ORF">QVE165_LOCUS46472</name>
    <name evidence="4" type="ORF">QVE165_LOCUS61147</name>
</gene>
<dbReference type="OrthoDB" id="772730at2759"/>
<dbReference type="PANTHER" id="PTHR47926:SF424">
    <property type="entry name" value="PENTACOTRIPEPTIDE-REPEAT REGION OF PRORP DOMAIN-CONTAINING PROTEIN"/>
    <property type="match status" value="1"/>
</dbReference>
<dbReference type="EMBL" id="CAJNOM010003830">
    <property type="protein sequence ID" value="CAF1649809.1"/>
    <property type="molecule type" value="Genomic_DNA"/>
</dbReference>
<dbReference type="Proteomes" id="UP000663877">
    <property type="component" value="Unassembled WGS sequence"/>
</dbReference>
<dbReference type="GO" id="GO:0003723">
    <property type="term" value="F:RNA binding"/>
    <property type="evidence" value="ECO:0007669"/>
    <property type="project" value="InterPro"/>
</dbReference>
<keyword evidence="5" id="KW-1185">Reference proteome</keyword>
<evidence type="ECO:0000313" key="5">
    <source>
        <dbReference type="Proteomes" id="UP000663832"/>
    </source>
</evidence>
<proteinExistence type="predicted"/>
<sequence length="85" mass="9897">MIFVINQTLKACIELGDIKRGSFIYQHLSSQSKQNHFIQTNLIRLFMKSGVINKAKEIFNKSQNKTLFMYNTMINGYNIYSSNLI</sequence>
<evidence type="ECO:0000313" key="2">
    <source>
        <dbReference type="EMBL" id="CAF1519508.1"/>
    </source>
</evidence>
<dbReference type="EMBL" id="CAJNOI010003474">
    <property type="protein sequence ID" value="CAF1519508.1"/>
    <property type="molecule type" value="Genomic_DNA"/>
</dbReference>
<dbReference type="EMBL" id="CAJNOM010000692">
    <property type="protein sequence ID" value="CAF1543018.1"/>
    <property type="molecule type" value="Genomic_DNA"/>
</dbReference>
<dbReference type="InterPro" id="IPR046960">
    <property type="entry name" value="PPR_At4g14850-like_plant"/>
</dbReference>
<comment type="caution">
    <text evidence="2">The sequence shown here is derived from an EMBL/GenBank/DDBJ whole genome shotgun (WGS) entry which is preliminary data.</text>
</comment>
<name>A0A815UI82_9BILA</name>
<evidence type="ECO:0000313" key="3">
    <source>
        <dbReference type="EMBL" id="CAF1543018.1"/>
    </source>
</evidence>
<dbReference type="AlphaFoldDB" id="A0A815UI82"/>
<evidence type="ECO:0000313" key="1">
    <source>
        <dbReference type="EMBL" id="CAF0930645.1"/>
    </source>
</evidence>
<dbReference type="Proteomes" id="UP000663832">
    <property type="component" value="Unassembled WGS sequence"/>
</dbReference>
<reference evidence="2" key="1">
    <citation type="submission" date="2021-02" db="EMBL/GenBank/DDBJ databases">
        <authorList>
            <person name="Nowell W R."/>
        </authorList>
    </citation>
    <scope>NUCLEOTIDE SEQUENCE</scope>
</reference>
<dbReference type="GO" id="GO:0009451">
    <property type="term" value="P:RNA modification"/>
    <property type="evidence" value="ECO:0007669"/>
    <property type="project" value="InterPro"/>
</dbReference>
<dbReference type="EMBL" id="CAJNOI010000045">
    <property type="protein sequence ID" value="CAF0930645.1"/>
    <property type="molecule type" value="Genomic_DNA"/>
</dbReference>
<evidence type="ECO:0000313" key="4">
    <source>
        <dbReference type="EMBL" id="CAF1649809.1"/>
    </source>
</evidence>
<accession>A0A815UI82</accession>
<dbReference type="InterPro" id="IPR011990">
    <property type="entry name" value="TPR-like_helical_dom_sf"/>
</dbReference>
<evidence type="ECO:0000313" key="6">
    <source>
        <dbReference type="Proteomes" id="UP000663877"/>
    </source>
</evidence>
<dbReference type="PANTHER" id="PTHR47926">
    <property type="entry name" value="PENTATRICOPEPTIDE REPEAT-CONTAINING PROTEIN"/>
    <property type="match status" value="1"/>
</dbReference>